<evidence type="ECO:0000256" key="9">
    <source>
        <dbReference type="ARBA" id="ARBA00023054"/>
    </source>
</evidence>
<comment type="subcellular location">
    <subcellularLocation>
        <location evidence="1">Cytoplasm</location>
        <location evidence="1">Cytoskeleton</location>
        <location evidence="1">Microtubule organizing center</location>
        <location evidence="1">Centrosome</location>
    </subcellularLocation>
    <subcellularLocation>
        <location evidence="2">Cytoplasm</location>
        <location evidence="2">Cytoskeleton</location>
        <location evidence="2">Stress fiber</location>
    </subcellularLocation>
    <subcellularLocation>
        <location evidence="3">Cytoplasm</location>
        <location evidence="3">Myofibril</location>
    </subcellularLocation>
</comment>
<dbReference type="Pfam" id="PF05502">
    <property type="entry name" value="Dynactin_p62"/>
    <property type="match status" value="2"/>
</dbReference>
<evidence type="ECO:0000256" key="7">
    <source>
        <dbReference type="ARBA" id="ARBA00022843"/>
    </source>
</evidence>
<feature type="compositionally biased region" description="Basic and acidic residues" evidence="14">
    <location>
        <begin position="491"/>
        <end position="506"/>
    </location>
</feature>
<dbReference type="RefSeq" id="XP_052942196.1">
    <property type="nucleotide sequence ID" value="XM_053086214.1"/>
</dbReference>
<dbReference type="GeneID" id="77725415"/>
<feature type="region of interest" description="Disordered" evidence="14">
    <location>
        <begin position="340"/>
        <end position="378"/>
    </location>
</feature>
<dbReference type="PANTHER" id="PTHR13034">
    <property type="entry name" value="DYNACTIN P62 SUBUNIT"/>
    <property type="match status" value="1"/>
</dbReference>
<keyword evidence="16" id="KW-1185">Reference proteome</keyword>
<dbReference type="GO" id="GO:0005869">
    <property type="term" value="C:dynactin complex"/>
    <property type="evidence" value="ECO:0007669"/>
    <property type="project" value="InterPro"/>
</dbReference>
<keyword evidence="5" id="KW-1017">Isopeptide bond</keyword>
<sequence>MSVRYHCSHLADPAPPLPPSYASSSSSFNPLGELYFCEECDAVRCDLCCVSEIASYFCPNCTFDVPSANVRGDKNRCARSCFSCPDCTTPLQVQATGTTEDAGPSAPSGPPFILICPCCRWSSREVALEFEKSAGLALQLQKLLSAKDPAQPEFDALKDHLDTYITSPAPAPTPARSASKHPTRHISHLTQMAAKALHRDVPGMAAAGAVAKSGLRREMKGGGERYGWDELGEYGTKESWRARGLERGDEDVEAMRRLGGIRMGVEPEGSSWYNDGKRRLTNRYPERIPLQTKLTKRCPHPACRHLLIQPDTKSTRFKIKMVAANYLPVVEIGRRRRRIDGGGHGLMSTGSMEEAEVRRKERRRLRGRGEEVDEDMGAPIRPGEVYTFQIAFTNPLYDPIQVRLTQPTAPLPALLPANHLIHIPTRDFIVNPLKDAWSYDDEEEYADMEGTEMGTSEDGSSVLPSSRGTLGPAAGKRSRLSVLATSSGGTLRDKERRKRESEVDKKGNCTKVGVEVEILPGATGEVVFDLEVRFTYRVDDTDGSKPKGAEKETQKGKEEYKHFTFWARVDLGCISP</sequence>
<keyword evidence="9" id="KW-0175">Coiled coil</keyword>
<evidence type="ECO:0000256" key="5">
    <source>
        <dbReference type="ARBA" id="ARBA00022499"/>
    </source>
</evidence>
<reference evidence="15" key="1">
    <citation type="journal article" date="2022" name="G3 (Bethesda)">
        <title>High quality genome of the basidiomycete yeast Dioszegia hungarica PDD-24b-2 isolated from cloud water.</title>
        <authorList>
            <person name="Jarrige D."/>
            <person name="Haridas S."/>
            <person name="Bleykasten-Grosshans C."/>
            <person name="Joly M."/>
            <person name="Nadalig T."/>
            <person name="Sancelme M."/>
            <person name="Vuilleumier S."/>
            <person name="Grigoriev I.V."/>
            <person name="Amato P."/>
            <person name="Bringel F."/>
        </authorList>
    </citation>
    <scope>NUCLEOTIDE SEQUENCE</scope>
    <source>
        <strain evidence="15">PDD-24b-2</strain>
    </source>
</reference>
<accession>A0AA38H455</accession>
<organism evidence="15 16">
    <name type="scientific">Dioszegia hungarica</name>
    <dbReference type="NCBI Taxonomy" id="4972"/>
    <lineage>
        <taxon>Eukaryota</taxon>
        <taxon>Fungi</taxon>
        <taxon>Dikarya</taxon>
        <taxon>Basidiomycota</taxon>
        <taxon>Agaricomycotina</taxon>
        <taxon>Tremellomycetes</taxon>
        <taxon>Tremellales</taxon>
        <taxon>Bulleribasidiaceae</taxon>
        <taxon>Dioszegia</taxon>
    </lineage>
</organism>
<protein>
    <recommendedName>
        <fullName evidence="12">Dynactin subunit 4</fullName>
    </recommendedName>
</protein>
<dbReference type="AlphaFoldDB" id="A0AA38H455"/>
<comment type="subunit">
    <text evidence="13">Subunit of dynactin, a multiprotein complex part of a tripartite complex with dynein and a adapter, such as BICDL1, BICD2 or HOOK3. The dynactin complex is built around ACTR1A/ACTB filament and consists of an actin-related filament composed of a shoulder domain, a pointed end and a barbed end. Its length is defined by its flexible shoulder domain. The soulder is composed of 2 DCTN1 subunits, 4 DCTN2 and 2 DCTN3. The 4 DCNT2 (via N-terminus) bind the ACTR1A filament and act as molecular rulers to determine the length. The pointed end is important for binding dynein-dynactin cargo adapters. Consists of 4 subunits: ACTR10, DCNT4, DCTN5 and DCTN6. The barbed end is composed of a CAPZA1:CAPZB heterodimers, which binds ACTR1A/ACTB filament and dynactin and stabilizes dynactin. Interacts with ATP7B, but not ATP7A, in a copper-dependent manner. Interacts with ANK2; this interaction is required for localization at costameres. Interacts with N4BP2L1.</text>
</comment>
<evidence type="ECO:0000256" key="4">
    <source>
        <dbReference type="ARBA" id="ARBA00022490"/>
    </source>
</evidence>
<gene>
    <name evidence="15" type="ORF">MKK02DRAFT_20173</name>
</gene>
<proteinExistence type="inferred from homology"/>
<evidence type="ECO:0000313" key="15">
    <source>
        <dbReference type="EMBL" id="KAI9632419.1"/>
    </source>
</evidence>
<comment type="caution">
    <text evidence="15">The sequence shown here is derived from an EMBL/GenBank/DDBJ whole genome shotgun (WGS) entry which is preliminary data.</text>
</comment>
<keyword evidence="8" id="KW-0007">Acetylation</keyword>
<dbReference type="EMBL" id="JAKWFO010000014">
    <property type="protein sequence ID" value="KAI9632419.1"/>
    <property type="molecule type" value="Genomic_DNA"/>
</dbReference>
<keyword evidence="10" id="KW-0206">Cytoskeleton</keyword>
<dbReference type="PANTHER" id="PTHR13034:SF2">
    <property type="entry name" value="DYNACTIN SUBUNIT 4"/>
    <property type="match status" value="1"/>
</dbReference>
<keyword evidence="7" id="KW-0832">Ubl conjugation</keyword>
<dbReference type="InterPro" id="IPR008603">
    <property type="entry name" value="DCTN4"/>
</dbReference>
<dbReference type="Proteomes" id="UP001164286">
    <property type="component" value="Unassembled WGS sequence"/>
</dbReference>
<evidence type="ECO:0000256" key="2">
    <source>
        <dbReference type="ARBA" id="ARBA00004529"/>
    </source>
</evidence>
<evidence type="ECO:0000313" key="16">
    <source>
        <dbReference type="Proteomes" id="UP001164286"/>
    </source>
</evidence>
<keyword evidence="6" id="KW-0597">Phosphoprotein</keyword>
<feature type="region of interest" description="Disordered" evidence="14">
    <location>
        <begin position="446"/>
        <end position="506"/>
    </location>
</feature>
<name>A0AA38H455_9TREE</name>
<dbReference type="GO" id="GO:0001725">
    <property type="term" value="C:stress fiber"/>
    <property type="evidence" value="ECO:0007669"/>
    <property type="project" value="UniProtKB-SubCell"/>
</dbReference>
<evidence type="ECO:0000256" key="11">
    <source>
        <dbReference type="ARBA" id="ARBA00034776"/>
    </source>
</evidence>
<comment type="similarity">
    <text evidence="11">Belongs to the dynactin subunit 4 family.</text>
</comment>
<evidence type="ECO:0000256" key="3">
    <source>
        <dbReference type="ARBA" id="ARBA00004657"/>
    </source>
</evidence>
<evidence type="ECO:0000256" key="6">
    <source>
        <dbReference type="ARBA" id="ARBA00022553"/>
    </source>
</evidence>
<evidence type="ECO:0000256" key="1">
    <source>
        <dbReference type="ARBA" id="ARBA00004300"/>
    </source>
</evidence>
<evidence type="ECO:0000256" key="8">
    <source>
        <dbReference type="ARBA" id="ARBA00022990"/>
    </source>
</evidence>
<feature type="compositionally biased region" description="Polar residues" evidence="14">
    <location>
        <begin position="453"/>
        <end position="468"/>
    </location>
</feature>
<evidence type="ECO:0000256" key="12">
    <source>
        <dbReference type="ARBA" id="ARBA00034864"/>
    </source>
</evidence>
<evidence type="ECO:0000256" key="10">
    <source>
        <dbReference type="ARBA" id="ARBA00023212"/>
    </source>
</evidence>
<keyword evidence="4" id="KW-0963">Cytoplasm</keyword>
<evidence type="ECO:0000256" key="14">
    <source>
        <dbReference type="SAM" id="MobiDB-lite"/>
    </source>
</evidence>
<evidence type="ECO:0000256" key="13">
    <source>
        <dbReference type="ARBA" id="ARBA00093507"/>
    </source>
</evidence>